<keyword evidence="4" id="KW-1185">Reference proteome</keyword>
<feature type="chain" id="PRO_5047528306" evidence="2">
    <location>
        <begin position="30"/>
        <end position="199"/>
    </location>
</feature>
<evidence type="ECO:0000313" key="3">
    <source>
        <dbReference type="EMBL" id="MCD7455297.1"/>
    </source>
</evidence>
<evidence type="ECO:0000313" key="4">
    <source>
        <dbReference type="Proteomes" id="UP000823775"/>
    </source>
</evidence>
<proteinExistence type="predicted"/>
<dbReference type="EMBL" id="JACEIK010000339">
    <property type="protein sequence ID" value="MCD7455297.1"/>
    <property type="molecule type" value="Genomic_DNA"/>
</dbReference>
<sequence length="199" mass="22424">MGHGQLQYRVNSLVSFFLICFQCNKSSMASTQTSNKNISKHKQGNVIQERGTNIGNRPIIDNEEELDLKNVDLTNVNVYRGIGSRTDREAVHCTNFDNIKEAPEVLTTQYRAMLEEIASQDAKMTKSQKTLTTMASNNIRTGVETLLMDLLATRDSDIENGSKVGKFIKVHARARKVQARKDDIFIMEQQLQVTLGFPL</sequence>
<reference evidence="3 4" key="1">
    <citation type="journal article" date="2021" name="BMC Genomics">
        <title>Datura genome reveals duplications of psychoactive alkaloid biosynthetic genes and high mutation rate following tissue culture.</title>
        <authorList>
            <person name="Rajewski A."/>
            <person name="Carter-House D."/>
            <person name="Stajich J."/>
            <person name="Litt A."/>
        </authorList>
    </citation>
    <scope>NUCLEOTIDE SEQUENCE [LARGE SCALE GENOMIC DNA]</scope>
    <source>
        <strain evidence="3">AR-01</strain>
    </source>
</reference>
<comment type="caution">
    <text evidence="3">The sequence shown here is derived from an EMBL/GenBank/DDBJ whole genome shotgun (WGS) entry which is preliminary data.</text>
</comment>
<keyword evidence="2" id="KW-0732">Signal</keyword>
<evidence type="ECO:0000256" key="1">
    <source>
        <dbReference type="SAM" id="MobiDB-lite"/>
    </source>
</evidence>
<name>A0ABS8S913_DATST</name>
<feature type="region of interest" description="Disordered" evidence="1">
    <location>
        <begin position="31"/>
        <end position="50"/>
    </location>
</feature>
<dbReference type="Proteomes" id="UP000823775">
    <property type="component" value="Unassembled WGS sequence"/>
</dbReference>
<accession>A0ABS8S913</accession>
<organism evidence="3 4">
    <name type="scientific">Datura stramonium</name>
    <name type="common">Jimsonweed</name>
    <name type="synonym">Common thornapple</name>
    <dbReference type="NCBI Taxonomy" id="4076"/>
    <lineage>
        <taxon>Eukaryota</taxon>
        <taxon>Viridiplantae</taxon>
        <taxon>Streptophyta</taxon>
        <taxon>Embryophyta</taxon>
        <taxon>Tracheophyta</taxon>
        <taxon>Spermatophyta</taxon>
        <taxon>Magnoliopsida</taxon>
        <taxon>eudicotyledons</taxon>
        <taxon>Gunneridae</taxon>
        <taxon>Pentapetalae</taxon>
        <taxon>asterids</taxon>
        <taxon>lamiids</taxon>
        <taxon>Solanales</taxon>
        <taxon>Solanaceae</taxon>
        <taxon>Solanoideae</taxon>
        <taxon>Datureae</taxon>
        <taxon>Datura</taxon>
    </lineage>
</organism>
<feature type="signal peptide" evidence="2">
    <location>
        <begin position="1"/>
        <end position="29"/>
    </location>
</feature>
<protein>
    <submittedName>
        <fullName evidence="3">Uncharacterized protein</fullName>
    </submittedName>
</protein>
<evidence type="ECO:0000256" key="2">
    <source>
        <dbReference type="SAM" id="SignalP"/>
    </source>
</evidence>
<gene>
    <name evidence="3" type="ORF">HAX54_027766</name>
</gene>